<dbReference type="GO" id="GO:0031505">
    <property type="term" value="P:fungal-type cell wall organization"/>
    <property type="evidence" value="ECO:0007669"/>
    <property type="project" value="TreeGrafter"/>
</dbReference>
<evidence type="ECO:0000313" key="9">
    <source>
        <dbReference type="EMBL" id="RCK63545.1"/>
    </source>
</evidence>
<organism evidence="9 10">
    <name type="scientific">Candida viswanathii</name>
    <dbReference type="NCBI Taxonomy" id="5486"/>
    <lineage>
        <taxon>Eukaryota</taxon>
        <taxon>Fungi</taxon>
        <taxon>Dikarya</taxon>
        <taxon>Ascomycota</taxon>
        <taxon>Saccharomycotina</taxon>
        <taxon>Pichiomycetes</taxon>
        <taxon>Debaryomycetaceae</taxon>
        <taxon>Candida/Lodderomyces clade</taxon>
        <taxon>Candida</taxon>
    </lineage>
</organism>
<feature type="chain" id="PRO_5016859050" evidence="7">
    <location>
        <begin position="17"/>
        <end position="313"/>
    </location>
</feature>
<feature type="region of interest" description="Disordered" evidence="6">
    <location>
        <begin position="152"/>
        <end position="200"/>
    </location>
</feature>
<dbReference type="STRING" id="5486.A0A367YCF9"/>
<name>A0A367YCF9_9ASCO</name>
<dbReference type="OrthoDB" id="5415592at2759"/>
<keyword evidence="3" id="KW-0964">Secreted</keyword>
<accession>A0A367YCF9</accession>
<sequence length="313" mass="35082">MIFTILLLILSTFVQSSYVPHDGKHDGGHDGHYDGGKGGKCPYKDQKGYSYSYDGKFYLAVKEYSNHKYYDIVYQLNDGQIEYGNYEKYPIKRDNSSQCVASTVTITEYDTSTYTTVIGEVTSAVDESVVSDEFSFVESSTTDDASVVIAEEPLETEEPSEVFSEEPSDEPTIQEVSVEPSEESSVEPTPSFEELPTSSEGVYKRDGSLNYHKTPPKYWFTLDCGVIKDSKGRIGEIVANHQFQFDYPVQPDALYTKGFAVVTYKGVKFLALNGKTRFWNSAVNDHGVYKIYDKPITDQSKPINIVVLDASKK</sequence>
<dbReference type="PANTHER" id="PTHR47254:SF1">
    <property type="entry name" value="CELL WALL MANNOPROTEIN CIS3-RELATED"/>
    <property type="match status" value="1"/>
</dbReference>
<feature type="signal peptide" evidence="7">
    <location>
        <begin position="1"/>
        <end position="16"/>
    </location>
</feature>
<reference evidence="9 10" key="1">
    <citation type="submission" date="2018-06" db="EMBL/GenBank/DDBJ databases">
        <title>Whole genome sequencing of Candida tropicalis (genome annotated by CSBL at Korea University).</title>
        <authorList>
            <person name="Ahn J."/>
        </authorList>
    </citation>
    <scope>NUCLEOTIDE SEQUENCE [LARGE SCALE GENOMIC DNA]</scope>
    <source>
        <strain evidence="9 10">ATCC 20962</strain>
    </source>
</reference>
<gene>
    <name evidence="9" type="primary">PIR32_3</name>
    <name evidence="9" type="ORF">Cantr_10039</name>
</gene>
<dbReference type="PANTHER" id="PTHR47254">
    <property type="entry name" value="CELL WALL MANNOPROTEIN CIS3-RELATED"/>
    <property type="match status" value="1"/>
</dbReference>
<comment type="similarity">
    <text evidence="5">Belongs to the PIR protein family.</text>
</comment>
<dbReference type="InterPro" id="IPR051153">
    <property type="entry name" value="Yeast_CWMannoprotein_PIR"/>
</dbReference>
<comment type="caution">
    <text evidence="9">The sequence shown here is derived from an EMBL/GenBank/DDBJ whole genome shotgun (WGS) entry which is preliminary data.</text>
</comment>
<evidence type="ECO:0000256" key="2">
    <source>
        <dbReference type="ARBA" id="ARBA00022512"/>
    </source>
</evidence>
<evidence type="ECO:0000256" key="3">
    <source>
        <dbReference type="ARBA" id="ARBA00022525"/>
    </source>
</evidence>
<evidence type="ECO:0000256" key="5">
    <source>
        <dbReference type="ARBA" id="ARBA00038219"/>
    </source>
</evidence>
<keyword evidence="4 7" id="KW-0732">Signal</keyword>
<keyword evidence="2" id="KW-0134">Cell wall</keyword>
<evidence type="ECO:0000256" key="6">
    <source>
        <dbReference type="SAM" id="MobiDB-lite"/>
    </source>
</evidence>
<keyword evidence="10" id="KW-1185">Reference proteome</keyword>
<evidence type="ECO:0000256" key="1">
    <source>
        <dbReference type="ARBA" id="ARBA00004191"/>
    </source>
</evidence>
<dbReference type="InterPro" id="IPR054508">
    <property type="entry name" value="PIR1-like_C"/>
</dbReference>
<dbReference type="Pfam" id="PF22799">
    <property type="entry name" value="PIR1-like_C"/>
    <property type="match status" value="1"/>
</dbReference>
<evidence type="ECO:0000256" key="4">
    <source>
        <dbReference type="ARBA" id="ARBA00022729"/>
    </source>
</evidence>
<comment type="subcellular location">
    <subcellularLocation>
        <location evidence="1">Secreted</location>
        <location evidence="1">Cell wall</location>
    </subcellularLocation>
</comment>
<proteinExistence type="inferred from homology"/>
<evidence type="ECO:0000313" key="10">
    <source>
        <dbReference type="Proteomes" id="UP000253472"/>
    </source>
</evidence>
<protein>
    <submittedName>
        <fullName evidence="9">Putative cell wall mannoprotein PIR32</fullName>
    </submittedName>
</protein>
<evidence type="ECO:0000259" key="8">
    <source>
        <dbReference type="Pfam" id="PF22799"/>
    </source>
</evidence>
<dbReference type="GO" id="GO:0009277">
    <property type="term" value="C:fungal-type cell wall"/>
    <property type="evidence" value="ECO:0007669"/>
    <property type="project" value="TreeGrafter"/>
</dbReference>
<dbReference type="AlphaFoldDB" id="A0A367YCF9"/>
<evidence type="ECO:0000256" key="7">
    <source>
        <dbReference type="SAM" id="SignalP"/>
    </source>
</evidence>
<dbReference type="GO" id="GO:0005199">
    <property type="term" value="F:structural constituent of cell wall"/>
    <property type="evidence" value="ECO:0007669"/>
    <property type="project" value="TreeGrafter"/>
</dbReference>
<dbReference type="EMBL" id="QLNQ01000024">
    <property type="protein sequence ID" value="RCK63545.1"/>
    <property type="molecule type" value="Genomic_DNA"/>
</dbReference>
<feature type="domain" description="Cell wall mannoprotein PIR1-like C-terminal" evidence="8">
    <location>
        <begin position="225"/>
        <end position="303"/>
    </location>
</feature>
<dbReference type="Proteomes" id="UP000253472">
    <property type="component" value="Unassembled WGS sequence"/>
</dbReference>
<feature type="compositionally biased region" description="Acidic residues" evidence="6">
    <location>
        <begin position="152"/>
        <end position="169"/>
    </location>
</feature>